<reference evidence="1" key="1">
    <citation type="submission" date="2021-06" db="EMBL/GenBank/DDBJ databases">
        <authorList>
            <person name="Kallberg Y."/>
            <person name="Tangrot J."/>
            <person name="Rosling A."/>
        </authorList>
    </citation>
    <scope>NUCLEOTIDE SEQUENCE</scope>
    <source>
        <strain evidence="1">28 12/20/2015</strain>
    </source>
</reference>
<organism evidence="1 2">
    <name type="scientific">Cetraspora pellucida</name>
    <dbReference type="NCBI Taxonomy" id="1433469"/>
    <lineage>
        <taxon>Eukaryota</taxon>
        <taxon>Fungi</taxon>
        <taxon>Fungi incertae sedis</taxon>
        <taxon>Mucoromycota</taxon>
        <taxon>Glomeromycotina</taxon>
        <taxon>Glomeromycetes</taxon>
        <taxon>Diversisporales</taxon>
        <taxon>Gigasporaceae</taxon>
        <taxon>Cetraspora</taxon>
    </lineage>
</organism>
<name>A0ACA9LYS3_9GLOM</name>
<sequence>LLELLYAKGHSNHIHLLYSSLCETESVSAVVSQALTLAYIALFRSVDSKETW</sequence>
<accession>A0ACA9LYS3</accession>
<gene>
    <name evidence="1" type="ORF">SPELUC_LOCUS5163</name>
</gene>
<dbReference type="EMBL" id="CAJVPW010005100">
    <property type="protein sequence ID" value="CAG8549968.1"/>
    <property type="molecule type" value="Genomic_DNA"/>
</dbReference>
<evidence type="ECO:0000313" key="1">
    <source>
        <dbReference type="EMBL" id="CAG8549968.1"/>
    </source>
</evidence>
<proteinExistence type="predicted"/>
<keyword evidence="2" id="KW-1185">Reference proteome</keyword>
<feature type="non-terminal residue" evidence="1">
    <location>
        <position position="1"/>
    </location>
</feature>
<evidence type="ECO:0000313" key="2">
    <source>
        <dbReference type="Proteomes" id="UP000789366"/>
    </source>
</evidence>
<protein>
    <submittedName>
        <fullName evidence="1">9512_t:CDS:1</fullName>
    </submittedName>
</protein>
<comment type="caution">
    <text evidence="1">The sequence shown here is derived from an EMBL/GenBank/DDBJ whole genome shotgun (WGS) entry which is preliminary data.</text>
</comment>
<dbReference type="Proteomes" id="UP000789366">
    <property type="component" value="Unassembled WGS sequence"/>
</dbReference>